<name>A0ABR1PV37_9PEZI</name>
<evidence type="ECO:0000313" key="1">
    <source>
        <dbReference type="EMBL" id="KAK7940875.1"/>
    </source>
</evidence>
<dbReference type="EMBL" id="JAQQWE010000009">
    <property type="protein sequence ID" value="KAK7940875.1"/>
    <property type="molecule type" value="Genomic_DNA"/>
</dbReference>
<evidence type="ECO:0000313" key="2">
    <source>
        <dbReference type="Proteomes" id="UP001391051"/>
    </source>
</evidence>
<dbReference type="Proteomes" id="UP001391051">
    <property type="component" value="Unassembled WGS sequence"/>
</dbReference>
<dbReference type="RefSeq" id="XP_066693627.1">
    <property type="nucleotide sequence ID" value="XM_066849484.1"/>
</dbReference>
<organism evidence="1 2">
    <name type="scientific">Apiospora aurea</name>
    <dbReference type="NCBI Taxonomy" id="335848"/>
    <lineage>
        <taxon>Eukaryota</taxon>
        <taxon>Fungi</taxon>
        <taxon>Dikarya</taxon>
        <taxon>Ascomycota</taxon>
        <taxon>Pezizomycotina</taxon>
        <taxon>Sordariomycetes</taxon>
        <taxon>Xylariomycetidae</taxon>
        <taxon>Amphisphaeriales</taxon>
        <taxon>Apiosporaceae</taxon>
        <taxon>Apiospora</taxon>
    </lineage>
</organism>
<proteinExistence type="predicted"/>
<protein>
    <submittedName>
        <fullName evidence="1">Uncharacterized protein</fullName>
    </submittedName>
</protein>
<dbReference type="GeneID" id="92082546"/>
<keyword evidence="2" id="KW-1185">Reference proteome</keyword>
<sequence length="64" mass="6868">MDLHEFGRILTANRKPNGEFSPEAVAAITALYIAGTPRKDIADAFDMPRPATVNNLIDASAIPT</sequence>
<gene>
    <name evidence="1" type="ORF">PG986_013262</name>
</gene>
<reference evidence="1 2" key="1">
    <citation type="submission" date="2023-01" db="EMBL/GenBank/DDBJ databases">
        <title>Analysis of 21 Apiospora genomes using comparative genomics revels a genus with tremendous synthesis potential of carbohydrate active enzymes and secondary metabolites.</title>
        <authorList>
            <person name="Sorensen T."/>
        </authorList>
    </citation>
    <scope>NUCLEOTIDE SEQUENCE [LARGE SCALE GENOMIC DNA]</scope>
    <source>
        <strain evidence="1 2">CBS 24483</strain>
    </source>
</reference>
<comment type="caution">
    <text evidence="1">The sequence shown here is derived from an EMBL/GenBank/DDBJ whole genome shotgun (WGS) entry which is preliminary data.</text>
</comment>
<accession>A0ABR1PV37</accession>